<dbReference type="FunFam" id="3.40.190.10:FF:000364">
    <property type="entry name" value="Si:dkey-183j2.10"/>
    <property type="match status" value="1"/>
</dbReference>
<evidence type="ECO:0000256" key="8">
    <source>
        <dbReference type="ARBA" id="ARBA00023065"/>
    </source>
</evidence>
<gene>
    <name evidence="22" type="primary">si:dkey-183j2.10</name>
</gene>
<dbReference type="PANTHER" id="PTHR18966">
    <property type="entry name" value="IONOTROPIC GLUTAMATE RECEPTOR"/>
    <property type="match status" value="1"/>
</dbReference>
<evidence type="ECO:0000256" key="7">
    <source>
        <dbReference type="ARBA" id="ARBA00023018"/>
    </source>
</evidence>
<dbReference type="PRINTS" id="PR00177">
    <property type="entry name" value="NMDARECEPTOR"/>
</dbReference>
<evidence type="ECO:0000256" key="18">
    <source>
        <dbReference type="PIRSR" id="PIRSR601508-3"/>
    </source>
</evidence>
<evidence type="ECO:0000256" key="13">
    <source>
        <dbReference type="ARBA" id="ARBA00023286"/>
    </source>
</evidence>
<keyword evidence="9 19" id="KW-0472">Membrane</keyword>
<feature type="disulfide bond" evidence="18">
    <location>
        <begin position="430"/>
        <end position="483"/>
    </location>
</feature>
<reference evidence="22" key="2">
    <citation type="submission" date="2025-09" db="UniProtKB">
        <authorList>
            <consortium name="Ensembl"/>
        </authorList>
    </citation>
    <scope>IDENTIFICATION</scope>
</reference>
<feature type="binding site" evidence="16">
    <location>
        <position position="372"/>
    </location>
    <ligand>
        <name>L-glutamate</name>
        <dbReference type="ChEBI" id="CHEBI:29985"/>
    </ligand>
</feature>
<keyword evidence="18" id="KW-1015">Disulfide bond</keyword>
<keyword evidence="12 19" id="KW-0628">Postsynaptic cell membrane</keyword>
<accession>A0A668RIY1</accession>
<comment type="function">
    <text evidence="19">Receptor for glutamate that functions as a ligand-gated ion channel in the central nervous system and plays an important role in excitatory synaptic transmission. L-glutamate acts as an excitatory neurotransmitter at many synapses in the central nervous system.</text>
</comment>
<proteinExistence type="inferred from homology"/>
<dbReference type="GO" id="GO:0038023">
    <property type="term" value="F:signaling receptor activity"/>
    <property type="evidence" value="ECO:0007669"/>
    <property type="project" value="InterPro"/>
</dbReference>
<protein>
    <recommendedName>
        <fullName evidence="19">Glutamate receptor</fullName>
    </recommendedName>
</protein>
<dbReference type="InterPro" id="IPR015683">
    <property type="entry name" value="Ionotropic_Glu_rcpt"/>
</dbReference>
<sequence length="566" mass="62196">MQHMGTQVNYNAICVICLVIISVNHILIPTGSYMFVHYAACLHPLKIITPHSPPTKSWLAISCFTAICKTPVHSESQSSPGYWVSSKLTCCPGLFSGSKSRLREMMMFGLFLLSFGFLLDVGTCTAMQSELRITTIKQEPYVISKGAQLEGFCMDLLFEVAKKVGFKYKVQLVKDGAYGRQEESGNWNGMVGEVVRGEADLAIAPLTLTAAREKAVGMTKPFMQTGISILLRKDISEEAGFFDFLSPFSAQTWVGILIAYLGTAACIFIVARLSPSEWSQPQSEKNTFGLLHSLWYTAGALTLQGAGPHPKALSGRVICSSWWLFSVVLLACYFSNLSSTKTPESSHLMVKGFEDLANQDVIEYGCLAGSSTLAFFKNSNNPVYRRIYEHMERTKSFVSSMDEGIRRAKEGNYAFIGESVSLDLAVARHCELVRAHEVIGMRGYSIAAALGSPIIKNLSVAILQLSEAGELAYLRSKWWASSCIADKDKVSAVQPHNLKGMFLVLSLGLGLGTLVAVLELTFKSRRRAAEHKKTCCSVLTEELSLRLRTSSGNRSQENVDKDKDKA</sequence>
<keyword evidence="14 19" id="KW-0407">Ion channel</keyword>
<evidence type="ECO:0000256" key="11">
    <source>
        <dbReference type="ARBA" id="ARBA00023180"/>
    </source>
</evidence>
<dbReference type="RefSeq" id="XP_031613364.2">
    <property type="nucleotide sequence ID" value="XM_031757504.2"/>
</dbReference>
<dbReference type="GO" id="GO:0015276">
    <property type="term" value="F:ligand-gated monoatomic ion channel activity"/>
    <property type="evidence" value="ECO:0007669"/>
    <property type="project" value="InterPro"/>
</dbReference>
<dbReference type="FunFam" id="1.10.287.70:FF:000143">
    <property type="entry name" value="Probable glutamate receptor"/>
    <property type="match status" value="1"/>
</dbReference>
<comment type="similarity">
    <text evidence="1 19">Belongs to the glutamate-gated ion channel (TC 1.A.10.1) family.</text>
</comment>
<dbReference type="SMART" id="SM00079">
    <property type="entry name" value="PBPe"/>
    <property type="match status" value="1"/>
</dbReference>
<dbReference type="SUPFAM" id="SSF53850">
    <property type="entry name" value="Periplasmic binding protein-like II"/>
    <property type="match status" value="1"/>
</dbReference>
<feature type="transmembrane region" description="Helical" evidence="19">
    <location>
        <begin position="317"/>
        <end position="336"/>
    </location>
</feature>
<dbReference type="Pfam" id="PF00060">
    <property type="entry name" value="Lig_chan"/>
    <property type="match status" value="1"/>
</dbReference>
<feature type="binding site" evidence="16">
    <location>
        <position position="205"/>
    </location>
    <ligand>
        <name>L-glutamate</name>
        <dbReference type="ChEBI" id="CHEBI:29985"/>
    </ligand>
</feature>
<evidence type="ECO:0000256" key="5">
    <source>
        <dbReference type="ARBA" id="ARBA00022729"/>
    </source>
</evidence>
<feature type="site" description="Crucial to convey clamshell closure to channel opening" evidence="17">
    <location>
        <position position="350"/>
    </location>
</feature>
<evidence type="ECO:0000256" key="9">
    <source>
        <dbReference type="ARBA" id="ARBA00023136"/>
    </source>
</evidence>
<evidence type="ECO:0000256" key="6">
    <source>
        <dbReference type="ARBA" id="ARBA00022989"/>
    </source>
</evidence>
<dbReference type="CTD" id="100151589"/>
<comment type="caution">
    <text evidence="19">Lacks conserved residue(s) required for the propagation of feature annotation.</text>
</comment>
<dbReference type="Ensembl" id="ENSOABT00000004259.2">
    <property type="protein sequence ID" value="ENSOABP00000004097.2"/>
    <property type="gene ID" value="ENSOABG00000002392.2"/>
</dbReference>
<feature type="transmembrane region" description="Helical" evidence="19">
    <location>
        <begin position="501"/>
        <end position="522"/>
    </location>
</feature>
<dbReference type="GO" id="GO:0045211">
    <property type="term" value="C:postsynaptic membrane"/>
    <property type="evidence" value="ECO:0007669"/>
    <property type="project" value="UniProtKB-SubCell"/>
</dbReference>
<evidence type="ECO:0000256" key="17">
    <source>
        <dbReference type="PIRSR" id="PIRSR601508-2"/>
    </source>
</evidence>
<feature type="site" description="Interaction with the cone snail toxin Con-ikot-ikot" evidence="17">
    <location>
        <position position="377"/>
    </location>
</feature>
<keyword evidence="8 19" id="KW-0406">Ion transport</keyword>
<organism evidence="22 23">
    <name type="scientific">Oreochromis aureus</name>
    <name type="common">Israeli tilapia</name>
    <name type="synonym">Chromis aureus</name>
    <dbReference type="NCBI Taxonomy" id="47969"/>
    <lineage>
        <taxon>Eukaryota</taxon>
        <taxon>Metazoa</taxon>
        <taxon>Chordata</taxon>
        <taxon>Craniata</taxon>
        <taxon>Vertebrata</taxon>
        <taxon>Euteleostomi</taxon>
        <taxon>Actinopterygii</taxon>
        <taxon>Neopterygii</taxon>
        <taxon>Teleostei</taxon>
        <taxon>Neoteleostei</taxon>
        <taxon>Acanthomorphata</taxon>
        <taxon>Ovalentaria</taxon>
        <taxon>Cichlomorphae</taxon>
        <taxon>Cichliformes</taxon>
        <taxon>Cichlidae</taxon>
        <taxon>African cichlids</taxon>
        <taxon>Pseudocrenilabrinae</taxon>
        <taxon>Oreochromini</taxon>
        <taxon>Oreochromis</taxon>
    </lineage>
</organism>
<dbReference type="InterPro" id="IPR001320">
    <property type="entry name" value="Iontro_rcpt_C"/>
</dbReference>
<keyword evidence="23" id="KW-1185">Reference proteome</keyword>
<dbReference type="Gene3D" id="3.40.190.10">
    <property type="entry name" value="Periplasmic binding protein-like II"/>
    <property type="match status" value="1"/>
</dbReference>
<dbReference type="SMART" id="SM00918">
    <property type="entry name" value="Lig_chan-Glu_bd"/>
    <property type="match status" value="1"/>
</dbReference>
<evidence type="ECO:0000256" key="3">
    <source>
        <dbReference type="ARBA" id="ARBA00022475"/>
    </source>
</evidence>
<feature type="transmembrane region" description="Helical" evidence="19">
    <location>
        <begin position="105"/>
        <end position="127"/>
    </location>
</feature>
<dbReference type="Proteomes" id="UP000472276">
    <property type="component" value="Unassembled WGS sequence"/>
</dbReference>
<keyword evidence="4 19" id="KW-0812">Transmembrane</keyword>
<evidence type="ECO:0000256" key="19">
    <source>
        <dbReference type="RuleBase" id="RU367118"/>
    </source>
</evidence>
<feature type="binding site" evidence="16">
    <location>
        <position position="207"/>
    </location>
    <ligand>
        <name>L-glutamate</name>
        <dbReference type="ChEBI" id="CHEBI:29985"/>
    </ligand>
</feature>
<keyword evidence="6 19" id="KW-1133">Transmembrane helix</keyword>
<keyword evidence="7 19" id="KW-0770">Synapse</keyword>
<dbReference type="KEGG" id="oau:116334160"/>
<dbReference type="FunFam" id="3.40.190.10:FF:000398">
    <property type="entry name" value="Si:dkey-183j2.10"/>
    <property type="match status" value="1"/>
</dbReference>
<feature type="transmembrane region" description="Helical" evidence="19">
    <location>
        <begin position="253"/>
        <end position="274"/>
    </location>
</feature>
<evidence type="ECO:0000259" key="20">
    <source>
        <dbReference type="SMART" id="SM00079"/>
    </source>
</evidence>
<feature type="domain" description="Ionotropic glutamate receptor C-terminal" evidence="20">
    <location>
        <begin position="130"/>
        <end position="481"/>
    </location>
</feature>
<keyword evidence="3 19" id="KW-1003">Cell membrane</keyword>
<dbReference type="AlphaFoldDB" id="A0A668RIY1"/>
<dbReference type="CDD" id="cd13685">
    <property type="entry name" value="PBP2_iGluR_non_NMDA_like"/>
    <property type="match status" value="1"/>
</dbReference>
<dbReference type="InterPro" id="IPR019594">
    <property type="entry name" value="Glu/Gly-bd"/>
</dbReference>
<feature type="binding site" evidence="16">
    <location>
        <position position="418"/>
    </location>
    <ligand>
        <name>L-glutamate</name>
        <dbReference type="ChEBI" id="CHEBI:29985"/>
    </ligand>
</feature>
<dbReference type="Pfam" id="PF10613">
    <property type="entry name" value="Lig_chan-Glu_bd"/>
    <property type="match status" value="1"/>
</dbReference>
<keyword evidence="5" id="KW-0732">Signal</keyword>
<feature type="transmembrane region" description="Helical" evidence="19">
    <location>
        <begin position="12"/>
        <end position="36"/>
    </location>
</feature>
<evidence type="ECO:0000256" key="12">
    <source>
        <dbReference type="ARBA" id="ARBA00023257"/>
    </source>
</evidence>
<keyword evidence="2 19" id="KW-0813">Transport</keyword>
<evidence type="ECO:0000256" key="2">
    <source>
        <dbReference type="ARBA" id="ARBA00022448"/>
    </source>
</evidence>
<evidence type="ECO:0000256" key="4">
    <source>
        <dbReference type="ARBA" id="ARBA00022692"/>
    </source>
</evidence>
<keyword evidence="10 19" id="KW-0675">Receptor</keyword>
<evidence type="ECO:0000256" key="15">
    <source>
        <dbReference type="ARBA" id="ARBA00034104"/>
    </source>
</evidence>
<evidence type="ECO:0000313" key="22">
    <source>
        <dbReference type="Ensembl" id="ENSOABP00000004097.2"/>
    </source>
</evidence>
<evidence type="ECO:0000313" key="23">
    <source>
        <dbReference type="Proteomes" id="UP000472276"/>
    </source>
</evidence>
<keyword evidence="13 19" id="KW-1071">Ligand-gated ion channel</keyword>
<evidence type="ECO:0000259" key="21">
    <source>
        <dbReference type="SMART" id="SM00918"/>
    </source>
</evidence>
<comment type="subcellular location">
    <subcellularLocation>
        <location evidence="15 19">Postsynaptic cell membrane</location>
        <topology evidence="15 19">Multi-pass membrane protein</topology>
    </subcellularLocation>
</comment>
<evidence type="ECO:0000256" key="16">
    <source>
        <dbReference type="PIRSR" id="PIRSR601508-1"/>
    </source>
</evidence>
<name>A0A668RIY1_OREAU</name>
<reference evidence="22" key="1">
    <citation type="submission" date="2025-08" db="UniProtKB">
        <authorList>
            <consortium name="Ensembl"/>
        </authorList>
    </citation>
    <scope>IDENTIFICATION</scope>
</reference>
<evidence type="ECO:0000256" key="14">
    <source>
        <dbReference type="ARBA" id="ARBA00023303"/>
    </source>
</evidence>
<feature type="binding site" evidence="16">
    <location>
        <position position="212"/>
    </location>
    <ligand>
        <name>L-glutamate</name>
        <dbReference type="ChEBI" id="CHEBI:29985"/>
    </ligand>
</feature>
<feature type="binding site" evidence="16">
    <location>
        <position position="371"/>
    </location>
    <ligand>
        <name>L-glutamate</name>
        <dbReference type="ChEBI" id="CHEBI:29985"/>
    </ligand>
</feature>
<evidence type="ECO:0000256" key="1">
    <source>
        <dbReference type="ARBA" id="ARBA00008685"/>
    </source>
</evidence>
<dbReference type="Gene3D" id="1.10.287.70">
    <property type="match status" value="1"/>
</dbReference>
<evidence type="ECO:0000256" key="10">
    <source>
        <dbReference type="ARBA" id="ARBA00023170"/>
    </source>
</evidence>
<keyword evidence="11" id="KW-0325">Glycoprotein</keyword>
<dbReference type="GeneID" id="116334160"/>
<feature type="domain" description="Ionotropic glutamate receptor L-glutamate and glycine-binding" evidence="21">
    <location>
        <begin position="140"/>
        <end position="196"/>
    </location>
</feature>
<dbReference type="InterPro" id="IPR001508">
    <property type="entry name" value="Iono_Glu_rcpt_met"/>
</dbReference>